<dbReference type="SMART" id="SM00822">
    <property type="entry name" value="PKS_KR"/>
    <property type="match status" value="1"/>
</dbReference>
<evidence type="ECO:0000256" key="2">
    <source>
        <dbReference type="ARBA" id="ARBA00022450"/>
    </source>
</evidence>
<dbReference type="InterPro" id="IPR001227">
    <property type="entry name" value="Ac_transferase_dom_sf"/>
</dbReference>
<proteinExistence type="predicted"/>
<dbReference type="InterPro" id="IPR000873">
    <property type="entry name" value="AMP-dep_synth/lig_dom"/>
</dbReference>
<dbReference type="SUPFAM" id="SSF52151">
    <property type="entry name" value="FabD/lysophospholipase-like"/>
    <property type="match status" value="1"/>
</dbReference>
<keyword evidence="5" id="KW-0843">Virulence</keyword>
<dbReference type="InterPro" id="IPR006162">
    <property type="entry name" value="Ppantetheine_attach_site"/>
</dbReference>
<keyword evidence="11" id="KW-1185">Reference proteome</keyword>
<dbReference type="Gene3D" id="1.10.1200.10">
    <property type="entry name" value="ACP-like"/>
    <property type="match status" value="2"/>
</dbReference>
<dbReference type="InterPro" id="IPR009081">
    <property type="entry name" value="PP-bd_ACP"/>
</dbReference>
<dbReference type="InterPro" id="IPR014043">
    <property type="entry name" value="Acyl_transferase_dom"/>
</dbReference>
<keyword evidence="2" id="KW-0596">Phosphopantetheine</keyword>
<dbReference type="InterPro" id="IPR018201">
    <property type="entry name" value="Ketoacyl_synth_AS"/>
</dbReference>
<feature type="region of interest" description="C-terminal hotdog fold" evidence="6">
    <location>
        <begin position="1714"/>
        <end position="1860"/>
    </location>
</feature>
<gene>
    <name evidence="10" type="ORF">BDQ12DRAFT_116355</name>
</gene>
<dbReference type="SUPFAM" id="SSF47336">
    <property type="entry name" value="ACP-like"/>
    <property type="match status" value="2"/>
</dbReference>
<keyword evidence="4" id="KW-0808">Transferase</keyword>
<dbReference type="InterPro" id="IPR020841">
    <property type="entry name" value="PKS_Beta-ketoAc_synthase_dom"/>
</dbReference>
<dbReference type="PROSITE" id="PS00012">
    <property type="entry name" value="PHOSPHOPANTETHEINE"/>
    <property type="match status" value="1"/>
</dbReference>
<evidence type="ECO:0000256" key="4">
    <source>
        <dbReference type="ARBA" id="ARBA00022679"/>
    </source>
</evidence>
<comment type="pathway">
    <text evidence="1">Secondary metabolite biosynthesis.</text>
</comment>
<dbReference type="PROSITE" id="PS00606">
    <property type="entry name" value="KS3_1"/>
    <property type="match status" value="1"/>
</dbReference>
<dbReference type="InterPro" id="IPR014030">
    <property type="entry name" value="Ketoacyl_synth_N"/>
</dbReference>
<dbReference type="InterPro" id="IPR036736">
    <property type="entry name" value="ACP-like_sf"/>
</dbReference>
<dbReference type="Pfam" id="PF14765">
    <property type="entry name" value="PS-DH"/>
    <property type="match status" value="1"/>
</dbReference>
<evidence type="ECO:0000256" key="3">
    <source>
        <dbReference type="ARBA" id="ARBA00022553"/>
    </source>
</evidence>
<sequence>MSSQLQSTLLGVFLDVARRVDTVERNAVECADQAWTYGDLDVISTGIAIEMKNQYGLHPVVAVVSENHPYVLATLIAIWKLGGIVAPLDHHAPTHLMERMLLNIAPTCVVVPSTDRGVLNVVEGLKLSCLPFIPQETTLTALAQRFINQPAELPLDSYPLPSPEDIALYLHTSSASSVSNLKCVPLTHHNILVGSLGRVAWWKKAWPEQTFEHLRVLGWAPWSHVIGVSHDIGAATLLTKGCYVFALTPSTYHVEEREAKGVVGDLSIPSQLFDAAIKKNATAFAGVPWVVEGFMSKWRAETDEALQGPMTAALRLFKVIGSGGAGISQACIEWAKELSLPLVNDIGMTEVGGPLFHDMIGESSGYHMSDCFIPDAELLLIDEAGEPSPIEGELVILSRIISKGYLQFDSSAFNINEDGKITFHTGDIYEQTAGQCLSWKGRKEDFIQMTSSETLDPRVVENALNNCPVIAHSCVLGNNFTRGAAQFICAIIELTPEAVKAPQSSVSDVTRSIATVNRTLAPPLRIAWSRVLVLAEGEHIPFTKKGAIFRKKLEELFGDQIASLLAQGEHEAGLISGSQSPASAAPTRRTKDEIGEIVATAVAEALKLSVDILETNSEATFAELGMDSAMATIIVNSLNRRLGLSLPMNTCHTHIDLVALTGAICVELGLSNGAEAGTLSNQRQSQQALEDIVIVGQSLRLPGELNTPESFWEALIEKRDDLFTTVPEDRWDHKSFYRPPNAPGSLQPGDITFEKAGFIDIATFDNSFFGISSAEALHVAPAVRLTLETSFEALENANIPISRVKGTNMAVYVAAGVDEGYNKILFLEKGWAAYSRFYGTGVAISTACGRLSYLLDIHGPSLTVDTACSSGIVAFDEAVRYIQSGQGESAIVCGVNTHTWPGTFGFLSAQKMTSINSRCATFTKDADGYGASEGAIAVVLKSRSAALRDGDTILAVVRSTDVEHDGRSQGLVAPNVKAQIAMQHTLLEKASLKASQIDFIETHGTGTTLGDLIETQAINEVFRSSHTVERPLILGAAKTCVGHAEIAAGLVGVIKAIGSFTYGTVPGLVHLNADNMNPSIDCNSVPVHIPHETAPLKRLDSNEPFRTLILANGFAGTISGTILEEPERKAISSQASIEEPSQQPMLFVVSAKTQDGLTEYLRKYVDFCRKAIPAQFSSICYTSCVGREHYRYRFACVATDMEDLIWRLEEKLSSKSPGKSSTGPNRILFGFPGQGSQYQGMARELSERYSGFKSIIAEAANQAMALTGHPILSLLTDTECDSDLSIDQSEIAQICIFIFQYSMSRWLQTFGIQPQAVMGHSLGEIAAVVVAGALTFDQGLQFVVKRAHLLRADPENPGGMAAIAETEDVIMGYIDSLELGDELALAVYNGSKSHVISGSLAAVERLVAAVKSDGLRATKLNVDQGFHSPCISPALPALRAWLKENQHTPDALKIPLFSTALGKEVPKNQILNPHYWVMHAQNPVKFYQAAIEVCNKDSIDVILDVGPQPTVWSNLQTAEFSGKTPLTVVAKRSKSQETSFLGALSKLFENGLAVDFLLLYSQVAKKYTSTQIPTYPFQRQRHYPTYVASRDPKAAPMQMSSVLVPQKEVHAFQVDQALCDMLDEHRIEGRRVLPGAASVDFFARSSKAKSVKMIRFHQPLVLETPDNKVHGEVDASDNFILYQGGSDGSKICSGSVARKVSYTPKYPACGGPPSRTLAHGEVYECFNNVQFGNAFRNIQDIKIWADHADAYIDVKSTAYPMQDRIRKLDSCLHMFGAIAAKEVPHLAEMEGAFLPASLEDFTLHSDNIPSSFICRYFLPLDVSRNSHVITVSFEVLSHDEELLVSCKKYSVAWVPAGVVIQDSNEPSKARPWLFNRWDTRSLTESTSSEAPNKFEELLYVGTGPQPRLLPSISTTAQRTVCVDLPGTNDEQKCIVRYDELATPLGPQLDELGEIIKGSDLSIVVDLTSIDYSPESPHFASSYRHILTLMKLLIARRTHISSFVVLSSMSVPVYVSKGGFEDPEFSNITLTTSVGAIVQGMLRVFRRETSIDNVVWGIDLPALDTVPDSALGEVVLKEIQSRQSGAANDTIVAYRSKQSNQSLARLVPVMEYIERSPTVRTSGTGIVVGMGSIGYALASGLISSGCSHVVFLGRRSPSDAVVNKDLSVLQTETQGRCSYVQVDISDQTALRAAFMAIQSRDGAIEHIVHTAAVINDSAISNVTISAFEDVLRPKVTGAWNLHVISEELSLPLKSFIMLSSIQVLLGNPGQVAYVSGNSFMDSLAAHRHSRGLPGTSLQLGVWESKLLENIDLSEGFVHLIYHKEGVPLILQAASLPIPVQVIADWDIPKLTATPAYSKDPFFAAILPSQASSESVRDKIKKADISGMVSGILRSALELRPSEELDLEESLTSCGIDSIGFAQIRGRVLKELEVEVPMVYLSDAYSINDMIANIAEHF</sequence>
<dbReference type="InterPro" id="IPR016039">
    <property type="entry name" value="Thiolase-like"/>
</dbReference>
<dbReference type="PANTHER" id="PTHR43775">
    <property type="entry name" value="FATTY ACID SYNTHASE"/>
    <property type="match status" value="1"/>
</dbReference>
<name>A0A5C3M1F7_9AGAR</name>
<dbReference type="Pfam" id="PF00698">
    <property type="entry name" value="Acyl_transf_1"/>
    <property type="match status" value="1"/>
</dbReference>
<reference evidence="10 11" key="1">
    <citation type="journal article" date="2019" name="Nat. Ecol. Evol.">
        <title>Megaphylogeny resolves global patterns of mushroom evolution.</title>
        <authorList>
            <person name="Varga T."/>
            <person name="Krizsan K."/>
            <person name="Foldi C."/>
            <person name="Dima B."/>
            <person name="Sanchez-Garcia M."/>
            <person name="Sanchez-Ramirez S."/>
            <person name="Szollosi G.J."/>
            <person name="Szarkandi J.G."/>
            <person name="Papp V."/>
            <person name="Albert L."/>
            <person name="Andreopoulos W."/>
            <person name="Angelini C."/>
            <person name="Antonin V."/>
            <person name="Barry K.W."/>
            <person name="Bougher N.L."/>
            <person name="Buchanan P."/>
            <person name="Buyck B."/>
            <person name="Bense V."/>
            <person name="Catcheside P."/>
            <person name="Chovatia M."/>
            <person name="Cooper J."/>
            <person name="Damon W."/>
            <person name="Desjardin D."/>
            <person name="Finy P."/>
            <person name="Geml J."/>
            <person name="Haridas S."/>
            <person name="Hughes K."/>
            <person name="Justo A."/>
            <person name="Karasinski D."/>
            <person name="Kautmanova I."/>
            <person name="Kiss B."/>
            <person name="Kocsube S."/>
            <person name="Kotiranta H."/>
            <person name="LaButti K.M."/>
            <person name="Lechner B.E."/>
            <person name="Liimatainen K."/>
            <person name="Lipzen A."/>
            <person name="Lukacs Z."/>
            <person name="Mihaltcheva S."/>
            <person name="Morgado L.N."/>
            <person name="Niskanen T."/>
            <person name="Noordeloos M.E."/>
            <person name="Ohm R.A."/>
            <person name="Ortiz-Santana B."/>
            <person name="Ovrebo C."/>
            <person name="Racz N."/>
            <person name="Riley R."/>
            <person name="Savchenko A."/>
            <person name="Shiryaev A."/>
            <person name="Soop K."/>
            <person name="Spirin V."/>
            <person name="Szebenyi C."/>
            <person name="Tomsovsky M."/>
            <person name="Tulloss R.E."/>
            <person name="Uehling J."/>
            <person name="Grigoriev I.V."/>
            <person name="Vagvolgyi C."/>
            <person name="Papp T."/>
            <person name="Martin F.M."/>
            <person name="Miettinen O."/>
            <person name="Hibbett D.S."/>
            <person name="Nagy L.G."/>
        </authorList>
    </citation>
    <scope>NUCLEOTIDE SEQUENCE [LARGE SCALE GENOMIC DNA]</scope>
    <source>
        <strain evidence="10 11">CBS 166.37</strain>
    </source>
</reference>
<evidence type="ECO:0000256" key="1">
    <source>
        <dbReference type="ARBA" id="ARBA00005179"/>
    </source>
</evidence>
<dbReference type="Gene3D" id="3.40.50.720">
    <property type="entry name" value="NAD(P)-binding Rossmann-like Domain"/>
    <property type="match status" value="1"/>
</dbReference>
<dbReference type="Pfam" id="PF02801">
    <property type="entry name" value="Ketoacyl-synt_C"/>
    <property type="match status" value="1"/>
</dbReference>
<accession>A0A5C3M1F7</accession>
<dbReference type="InterPro" id="IPR020806">
    <property type="entry name" value="PKS_PP-bd"/>
</dbReference>
<protein>
    <recommendedName>
        <fullName evidence="12">Polyketide synthase</fullName>
    </recommendedName>
</protein>
<dbReference type="Gene3D" id="3.10.129.110">
    <property type="entry name" value="Polyketide synthase dehydratase"/>
    <property type="match status" value="1"/>
</dbReference>
<keyword evidence="3" id="KW-0597">Phosphoprotein</keyword>
<dbReference type="SUPFAM" id="SSF53901">
    <property type="entry name" value="Thiolase-like"/>
    <property type="match status" value="1"/>
</dbReference>
<feature type="domain" description="Ketosynthase family 3 (KS3)" evidence="8">
    <location>
        <begin position="689"/>
        <end position="1125"/>
    </location>
</feature>
<dbReference type="GO" id="GO:0004315">
    <property type="term" value="F:3-oxoacyl-[acyl-carrier-protein] synthase activity"/>
    <property type="evidence" value="ECO:0007669"/>
    <property type="project" value="InterPro"/>
</dbReference>
<dbReference type="GO" id="GO:0004312">
    <property type="term" value="F:fatty acid synthase activity"/>
    <property type="evidence" value="ECO:0007669"/>
    <property type="project" value="TreeGrafter"/>
</dbReference>
<dbReference type="SUPFAM" id="SSF51735">
    <property type="entry name" value="NAD(P)-binding Rossmann-fold domains"/>
    <property type="match status" value="1"/>
</dbReference>
<evidence type="ECO:0008006" key="12">
    <source>
        <dbReference type="Google" id="ProtNLM"/>
    </source>
</evidence>
<dbReference type="PANTHER" id="PTHR43775:SF37">
    <property type="entry name" value="SI:DKEY-61P9.11"/>
    <property type="match status" value="1"/>
</dbReference>
<organism evidence="10 11">
    <name type="scientific">Crucibulum laeve</name>
    <dbReference type="NCBI Taxonomy" id="68775"/>
    <lineage>
        <taxon>Eukaryota</taxon>
        <taxon>Fungi</taxon>
        <taxon>Dikarya</taxon>
        <taxon>Basidiomycota</taxon>
        <taxon>Agaricomycotina</taxon>
        <taxon>Agaricomycetes</taxon>
        <taxon>Agaricomycetidae</taxon>
        <taxon>Agaricales</taxon>
        <taxon>Agaricineae</taxon>
        <taxon>Nidulariaceae</taxon>
        <taxon>Crucibulum</taxon>
    </lineage>
</organism>
<dbReference type="SMART" id="SM00825">
    <property type="entry name" value="PKS_KS"/>
    <property type="match status" value="1"/>
</dbReference>
<dbReference type="Gene3D" id="3.40.50.12780">
    <property type="entry name" value="N-terminal domain of ligase-like"/>
    <property type="match status" value="1"/>
</dbReference>
<dbReference type="Pfam" id="PF08659">
    <property type="entry name" value="KR"/>
    <property type="match status" value="1"/>
</dbReference>
<dbReference type="Pfam" id="PF00550">
    <property type="entry name" value="PP-binding"/>
    <property type="match status" value="2"/>
</dbReference>
<dbReference type="InterPro" id="IPR036291">
    <property type="entry name" value="NAD(P)-bd_dom_sf"/>
</dbReference>
<dbReference type="GO" id="GO:0006633">
    <property type="term" value="P:fatty acid biosynthetic process"/>
    <property type="evidence" value="ECO:0007669"/>
    <property type="project" value="InterPro"/>
</dbReference>
<dbReference type="Gene3D" id="3.40.47.10">
    <property type="match status" value="1"/>
</dbReference>
<evidence type="ECO:0000259" key="7">
    <source>
        <dbReference type="PROSITE" id="PS50075"/>
    </source>
</evidence>
<dbReference type="SMART" id="SM01294">
    <property type="entry name" value="PKS_PP_betabranch"/>
    <property type="match status" value="1"/>
</dbReference>
<dbReference type="Pfam" id="PF00501">
    <property type="entry name" value="AMP-binding"/>
    <property type="match status" value="1"/>
</dbReference>
<evidence type="ECO:0000259" key="8">
    <source>
        <dbReference type="PROSITE" id="PS52004"/>
    </source>
</evidence>
<evidence type="ECO:0000313" key="11">
    <source>
        <dbReference type="Proteomes" id="UP000308652"/>
    </source>
</evidence>
<dbReference type="InterPro" id="IPR013968">
    <property type="entry name" value="PKS_KR"/>
</dbReference>
<dbReference type="SUPFAM" id="SSF56801">
    <property type="entry name" value="Acetyl-CoA synthetase-like"/>
    <property type="match status" value="1"/>
</dbReference>
<dbReference type="SMART" id="SM00823">
    <property type="entry name" value="PKS_PP"/>
    <property type="match status" value="2"/>
</dbReference>
<dbReference type="EMBL" id="ML213603">
    <property type="protein sequence ID" value="TFK38563.1"/>
    <property type="molecule type" value="Genomic_DNA"/>
</dbReference>
<dbReference type="InterPro" id="IPR049551">
    <property type="entry name" value="PKS_DH_C"/>
</dbReference>
<dbReference type="InterPro" id="IPR016035">
    <property type="entry name" value="Acyl_Trfase/lysoPLipase"/>
</dbReference>
<dbReference type="PROSITE" id="PS52019">
    <property type="entry name" value="PKS_MFAS_DH"/>
    <property type="match status" value="1"/>
</dbReference>
<feature type="active site" description="Proton donor; for dehydratase activity" evidence="6">
    <location>
        <position position="1769"/>
    </location>
</feature>
<evidence type="ECO:0000313" key="10">
    <source>
        <dbReference type="EMBL" id="TFK38563.1"/>
    </source>
</evidence>
<feature type="domain" description="Carrier" evidence="7">
    <location>
        <begin position="2381"/>
        <end position="2456"/>
    </location>
</feature>
<dbReference type="Pfam" id="PF00109">
    <property type="entry name" value="ketoacyl-synt"/>
    <property type="match status" value="1"/>
</dbReference>
<dbReference type="GO" id="GO:0044550">
    <property type="term" value="P:secondary metabolite biosynthetic process"/>
    <property type="evidence" value="ECO:0007669"/>
    <property type="project" value="UniProtKB-ARBA"/>
</dbReference>
<dbReference type="SUPFAM" id="SSF55048">
    <property type="entry name" value="Probable ACP-binding domain of malonyl-CoA ACP transacylase"/>
    <property type="match status" value="1"/>
</dbReference>
<dbReference type="PROSITE" id="PS50075">
    <property type="entry name" value="CARRIER"/>
    <property type="match status" value="2"/>
</dbReference>
<evidence type="ECO:0000256" key="6">
    <source>
        <dbReference type="PROSITE-ProRule" id="PRU01363"/>
    </source>
</evidence>
<dbReference type="CDD" id="cd00833">
    <property type="entry name" value="PKS"/>
    <property type="match status" value="1"/>
</dbReference>
<dbReference type="Proteomes" id="UP000308652">
    <property type="component" value="Unassembled WGS sequence"/>
</dbReference>
<feature type="region of interest" description="N-terminal hotdog fold" evidence="6">
    <location>
        <begin position="1584"/>
        <end position="1703"/>
    </location>
</feature>
<feature type="active site" description="Proton acceptor; for dehydratase activity" evidence="6">
    <location>
        <position position="1625"/>
    </location>
</feature>
<dbReference type="STRING" id="68775.A0A5C3M1F7"/>
<feature type="domain" description="Carrier" evidence="7">
    <location>
        <begin position="592"/>
        <end position="668"/>
    </location>
</feature>
<dbReference type="Pfam" id="PF22621">
    <property type="entry name" value="CurL-like_PKS_C"/>
    <property type="match status" value="1"/>
</dbReference>
<dbReference type="Gene3D" id="3.30.70.3290">
    <property type="match status" value="1"/>
</dbReference>
<dbReference type="PROSITE" id="PS52004">
    <property type="entry name" value="KS3_2"/>
    <property type="match status" value="1"/>
</dbReference>
<dbReference type="InterPro" id="IPR042104">
    <property type="entry name" value="PKS_dehydratase_sf"/>
</dbReference>
<evidence type="ECO:0000256" key="5">
    <source>
        <dbReference type="ARBA" id="ARBA00023026"/>
    </source>
</evidence>
<dbReference type="Gene3D" id="3.40.366.10">
    <property type="entry name" value="Malonyl-Coenzyme A Acyl Carrier Protein, domain 2"/>
    <property type="match status" value="1"/>
</dbReference>
<feature type="domain" description="PKS/mFAS DH" evidence="9">
    <location>
        <begin position="1584"/>
        <end position="1860"/>
    </location>
</feature>
<dbReference type="InterPro" id="IPR049900">
    <property type="entry name" value="PKS_mFAS_DH"/>
</dbReference>
<dbReference type="InterPro" id="IPR057326">
    <property type="entry name" value="KR_dom"/>
</dbReference>
<dbReference type="OrthoDB" id="5334845at2759"/>
<dbReference type="SMART" id="SM00827">
    <property type="entry name" value="PKS_AT"/>
    <property type="match status" value="1"/>
</dbReference>
<dbReference type="InterPro" id="IPR016036">
    <property type="entry name" value="Malonyl_transacylase_ACP-bd"/>
</dbReference>
<evidence type="ECO:0000259" key="9">
    <source>
        <dbReference type="PROSITE" id="PS52019"/>
    </source>
</evidence>
<dbReference type="Pfam" id="PF23562">
    <property type="entry name" value="AMP-binding_C_3"/>
    <property type="match status" value="1"/>
</dbReference>
<dbReference type="GO" id="GO:0031177">
    <property type="term" value="F:phosphopantetheine binding"/>
    <property type="evidence" value="ECO:0007669"/>
    <property type="project" value="InterPro"/>
</dbReference>
<dbReference type="InterPro" id="IPR042099">
    <property type="entry name" value="ANL_N_sf"/>
</dbReference>
<dbReference type="InterPro" id="IPR014031">
    <property type="entry name" value="Ketoacyl_synth_C"/>
</dbReference>
<dbReference type="InterPro" id="IPR050091">
    <property type="entry name" value="PKS_NRPS_Biosynth_Enz"/>
</dbReference>